<dbReference type="SUPFAM" id="SSF53098">
    <property type="entry name" value="Ribonuclease H-like"/>
    <property type="match status" value="1"/>
</dbReference>
<dbReference type="InterPro" id="IPR002156">
    <property type="entry name" value="RNaseH_domain"/>
</dbReference>
<evidence type="ECO:0000313" key="3">
    <source>
        <dbReference type="Proteomes" id="UP000316128"/>
    </source>
</evidence>
<protein>
    <recommendedName>
        <fullName evidence="1">RNase H type-1 domain-containing protein</fullName>
    </recommendedName>
</protein>
<reference evidence="2 3" key="1">
    <citation type="submission" date="2019-04" db="EMBL/GenBank/DDBJ databases">
        <title>Nine Novel Phages from a Plateau Lake in Southwest China Provide Insights into Aeromonas Phage Diversity.</title>
        <authorList>
            <person name="Xiao W."/>
            <person name="Bai M."/>
            <person name="Wang Y."/>
            <person name="Cui X."/>
        </authorList>
    </citation>
    <scope>NUCLEOTIDE SEQUENCE [LARGE SCALE GENOMIC DNA]</scope>
</reference>
<name>A0A4Y5TX35_9CAUD</name>
<proteinExistence type="predicted"/>
<sequence length="173" mass="20090">MFYKILNFLQMFNTQDLTHPVWIFCDASGRYGYASVVISHNGQLKTMRFKCPHNSALAELDGLQTALELSIPYLMLGYRVEVRNDNRGVSESFTRAIKGLPSNAPICRKMLDFVQEYGNVFHSKSLKVRWIRGHSGFALNEVADWLTRHENLNNIDRFDYFETVKHFGEFKDD</sequence>
<dbReference type="Pfam" id="PF00075">
    <property type="entry name" value="RNase_H"/>
    <property type="match status" value="1"/>
</dbReference>
<organism evidence="2 3">
    <name type="scientific">Aeromonas phage 2L372D</name>
    <dbReference type="NCBI Taxonomy" id="2588097"/>
    <lineage>
        <taxon>Viruses</taxon>
        <taxon>Duplodnaviria</taxon>
        <taxon>Heunggongvirae</taxon>
        <taxon>Uroviricota</taxon>
        <taxon>Caudoviricetes</taxon>
        <taxon>Plateaulakevirus</taxon>
        <taxon>Plateaulakevirus pv2L372D</taxon>
    </lineage>
</organism>
<dbReference type="Proteomes" id="UP000316128">
    <property type="component" value="Segment"/>
</dbReference>
<dbReference type="InterPro" id="IPR036397">
    <property type="entry name" value="RNaseH_sf"/>
</dbReference>
<feature type="domain" description="RNase H type-1" evidence="1">
    <location>
        <begin position="17"/>
        <end position="152"/>
    </location>
</feature>
<gene>
    <name evidence="2" type="ORF">2L372D_056</name>
</gene>
<dbReference type="Gene3D" id="3.30.420.10">
    <property type="entry name" value="Ribonuclease H-like superfamily/Ribonuclease H"/>
    <property type="match status" value="1"/>
</dbReference>
<dbReference type="PROSITE" id="PS50879">
    <property type="entry name" value="RNASE_H_1"/>
    <property type="match status" value="1"/>
</dbReference>
<dbReference type="GO" id="GO:0003676">
    <property type="term" value="F:nucleic acid binding"/>
    <property type="evidence" value="ECO:0007669"/>
    <property type="project" value="InterPro"/>
</dbReference>
<accession>A0A4Y5TX35</accession>
<dbReference type="GO" id="GO:0004523">
    <property type="term" value="F:RNA-DNA hybrid ribonuclease activity"/>
    <property type="evidence" value="ECO:0007669"/>
    <property type="project" value="InterPro"/>
</dbReference>
<dbReference type="InterPro" id="IPR012337">
    <property type="entry name" value="RNaseH-like_sf"/>
</dbReference>
<keyword evidence="3" id="KW-1185">Reference proteome</keyword>
<evidence type="ECO:0000313" key="2">
    <source>
        <dbReference type="EMBL" id="QDB73970.1"/>
    </source>
</evidence>
<evidence type="ECO:0000259" key="1">
    <source>
        <dbReference type="PROSITE" id="PS50879"/>
    </source>
</evidence>
<dbReference type="EMBL" id="MK804893">
    <property type="protein sequence ID" value="QDB73970.1"/>
    <property type="molecule type" value="Genomic_DNA"/>
</dbReference>